<accession>A0ABY4WCW0</accession>
<dbReference type="InterPro" id="IPR023286">
    <property type="entry name" value="ABATE_dom_sf"/>
</dbReference>
<sequence length="211" mass="23569">MAKLSALVKAGVVNTEGYYTLGGRLAIDFANSHERIGQEADGLSTFEDLLTFLKSHGHLHEDEASDLHMFLFQNPGRCQAVVDSLTKLRTTFKSVLTQMAQGWPADPGFFEEINSHLAVFKSFHKVVPTEDGMELKSVIAEEGPEKLLFPIIRDIADFLASDHPEKTKICANDDCGLYFVNLSRNGRRRWCSMSTCGNRAKVNAYLKRQEA</sequence>
<dbReference type="PANTHER" id="PTHR35525:SF3">
    <property type="entry name" value="BLL6575 PROTEIN"/>
    <property type="match status" value="1"/>
</dbReference>
<keyword evidence="3" id="KW-1185">Reference proteome</keyword>
<gene>
    <name evidence="2" type="ORF">NBZ79_08885</name>
</gene>
<evidence type="ECO:0000259" key="1">
    <source>
        <dbReference type="Pfam" id="PF11706"/>
    </source>
</evidence>
<dbReference type="Pfam" id="PF07336">
    <property type="entry name" value="ABATE"/>
    <property type="match status" value="1"/>
</dbReference>
<evidence type="ECO:0000313" key="3">
    <source>
        <dbReference type="Proteomes" id="UP001056291"/>
    </source>
</evidence>
<organism evidence="2 3">
    <name type="scientific">Sneathiella marina</name>
    <dbReference type="NCBI Taxonomy" id="2950108"/>
    <lineage>
        <taxon>Bacteria</taxon>
        <taxon>Pseudomonadati</taxon>
        <taxon>Pseudomonadota</taxon>
        <taxon>Alphaproteobacteria</taxon>
        <taxon>Sneathiellales</taxon>
        <taxon>Sneathiellaceae</taxon>
        <taxon>Sneathiella</taxon>
    </lineage>
</organism>
<dbReference type="Pfam" id="PF11706">
    <property type="entry name" value="zf-CGNR"/>
    <property type="match status" value="1"/>
</dbReference>
<dbReference type="EMBL" id="CP098747">
    <property type="protein sequence ID" value="USG63094.1"/>
    <property type="molecule type" value="Genomic_DNA"/>
</dbReference>
<dbReference type="PANTHER" id="PTHR35525">
    <property type="entry name" value="BLL6575 PROTEIN"/>
    <property type="match status" value="1"/>
</dbReference>
<feature type="domain" description="Zinc finger CGNR" evidence="1">
    <location>
        <begin position="168"/>
        <end position="209"/>
    </location>
</feature>
<protein>
    <submittedName>
        <fullName evidence="2">CGNR zinc finger domain-containing protein</fullName>
    </submittedName>
</protein>
<dbReference type="SUPFAM" id="SSF160904">
    <property type="entry name" value="Jann2411-like"/>
    <property type="match status" value="1"/>
</dbReference>
<dbReference type="Gene3D" id="1.10.3300.10">
    <property type="entry name" value="Jann2411-like domain"/>
    <property type="match status" value="1"/>
</dbReference>
<name>A0ABY4WCW0_9PROT</name>
<dbReference type="Proteomes" id="UP001056291">
    <property type="component" value="Chromosome"/>
</dbReference>
<reference evidence="2" key="1">
    <citation type="submission" date="2022-06" db="EMBL/GenBank/DDBJ databases">
        <title>Sneathiella actinostolidae sp. nov., isolated from a sea anemonein the Western Pacific Ocean.</title>
        <authorList>
            <person name="Wei M.J."/>
        </authorList>
    </citation>
    <scope>NUCLEOTIDE SEQUENCE</scope>
    <source>
        <strain evidence="2">PHK-P5</strain>
    </source>
</reference>
<dbReference type="RefSeq" id="WP_251937630.1">
    <property type="nucleotide sequence ID" value="NZ_CP098747.1"/>
</dbReference>
<dbReference type="InterPro" id="IPR021005">
    <property type="entry name" value="Znf_CGNR"/>
</dbReference>
<evidence type="ECO:0000313" key="2">
    <source>
        <dbReference type="EMBL" id="USG63094.1"/>
    </source>
</evidence>
<proteinExistence type="predicted"/>
<dbReference type="InterPro" id="IPR010852">
    <property type="entry name" value="ABATE"/>
</dbReference>